<name>G7LFC9_MEDTR</name>
<evidence type="ECO:0000313" key="4">
    <source>
        <dbReference type="EnsemblPlants" id="AET02297"/>
    </source>
</evidence>
<dbReference type="EC" id="2.8.2.-" evidence="1"/>
<organism evidence="3 5">
    <name type="scientific">Medicago truncatula</name>
    <name type="common">Barrel medic</name>
    <name type="synonym">Medicago tribuloides</name>
    <dbReference type="NCBI Taxonomy" id="3880"/>
    <lineage>
        <taxon>Eukaryota</taxon>
        <taxon>Viridiplantae</taxon>
        <taxon>Streptophyta</taxon>
        <taxon>Embryophyta</taxon>
        <taxon>Tracheophyta</taxon>
        <taxon>Spermatophyta</taxon>
        <taxon>Magnoliopsida</taxon>
        <taxon>eudicotyledons</taxon>
        <taxon>Gunneridae</taxon>
        <taxon>Pentapetalae</taxon>
        <taxon>rosids</taxon>
        <taxon>fabids</taxon>
        <taxon>Fabales</taxon>
        <taxon>Fabaceae</taxon>
        <taxon>Papilionoideae</taxon>
        <taxon>50 kb inversion clade</taxon>
        <taxon>NPAAA clade</taxon>
        <taxon>Hologalegina</taxon>
        <taxon>IRL clade</taxon>
        <taxon>Trifolieae</taxon>
        <taxon>Medicago</taxon>
    </lineage>
</organism>
<dbReference type="PaxDb" id="3880-AET02297"/>
<accession>G7LFC9</accession>
<sequence>MFMSINFECFLNILNFVEPRIFGSRILFHSLAKSLIKESNCKIIYICMNPFDTYVSYRKRKNHIEQEKRRKQNTC</sequence>
<dbReference type="Proteomes" id="UP000002051">
    <property type="component" value="Chromosome 8"/>
</dbReference>
<reference evidence="3 5" key="2">
    <citation type="journal article" date="2014" name="BMC Genomics">
        <title>An improved genome release (version Mt4.0) for the model legume Medicago truncatula.</title>
        <authorList>
            <person name="Tang H."/>
            <person name="Krishnakumar V."/>
            <person name="Bidwell S."/>
            <person name="Rosen B."/>
            <person name="Chan A."/>
            <person name="Zhou S."/>
            <person name="Gentzbittel L."/>
            <person name="Childs K.L."/>
            <person name="Yandell M."/>
            <person name="Gundlach H."/>
            <person name="Mayer K.F."/>
            <person name="Schwartz D.C."/>
            <person name="Town C.D."/>
        </authorList>
    </citation>
    <scope>GENOME REANNOTATION</scope>
    <source>
        <strain evidence="3">A17</strain>
        <strain evidence="4 5">cv. Jemalong A17</strain>
    </source>
</reference>
<proteinExistence type="inferred from homology"/>
<dbReference type="InterPro" id="IPR000863">
    <property type="entry name" value="Sulfotransferase_dom"/>
</dbReference>
<protein>
    <recommendedName>
        <fullName evidence="1">Sulfotransferase</fullName>
        <ecNumber evidence="1">2.8.2.-</ecNumber>
    </recommendedName>
</protein>
<dbReference type="EnsemblPlants" id="AET02297">
    <property type="protein sequence ID" value="AET02297"/>
    <property type="gene ID" value="MTR_8g038710"/>
</dbReference>
<keyword evidence="5" id="KW-1185">Reference proteome</keyword>
<gene>
    <name evidence="3" type="ordered locus">MTR_8g038710</name>
</gene>
<evidence type="ECO:0000313" key="3">
    <source>
        <dbReference type="EMBL" id="AET02297.1"/>
    </source>
</evidence>
<dbReference type="InterPro" id="IPR027417">
    <property type="entry name" value="P-loop_NTPase"/>
</dbReference>
<dbReference type="AlphaFoldDB" id="G7LFC9"/>
<comment type="similarity">
    <text evidence="1">Belongs to the sulfotransferase 1 family.</text>
</comment>
<keyword evidence="1" id="KW-0808">Transferase</keyword>
<dbReference type="Gene3D" id="3.40.50.300">
    <property type="entry name" value="P-loop containing nucleotide triphosphate hydrolases"/>
    <property type="match status" value="1"/>
</dbReference>
<dbReference type="Pfam" id="PF00685">
    <property type="entry name" value="Sulfotransfer_1"/>
    <property type="match status" value="1"/>
</dbReference>
<evidence type="ECO:0000256" key="1">
    <source>
        <dbReference type="RuleBase" id="RU361155"/>
    </source>
</evidence>
<reference evidence="3 5" key="1">
    <citation type="journal article" date="2011" name="Nature">
        <title>The Medicago genome provides insight into the evolution of rhizobial symbioses.</title>
        <authorList>
            <person name="Young N.D."/>
            <person name="Debelle F."/>
            <person name="Oldroyd G.E."/>
            <person name="Geurts R."/>
            <person name="Cannon S.B."/>
            <person name="Udvardi M.K."/>
            <person name="Benedito V.A."/>
            <person name="Mayer K.F."/>
            <person name="Gouzy J."/>
            <person name="Schoof H."/>
            <person name="Van de Peer Y."/>
            <person name="Proost S."/>
            <person name="Cook D.R."/>
            <person name="Meyers B.C."/>
            <person name="Spannagl M."/>
            <person name="Cheung F."/>
            <person name="De Mita S."/>
            <person name="Krishnakumar V."/>
            <person name="Gundlach H."/>
            <person name="Zhou S."/>
            <person name="Mudge J."/>
            <person name="Bharti A.K."/>
            <person name="Murray J.D."/>
            <person name="Naoumkina M.A."/>
            <person name="Rosen B."/>
            <person name="Silverstein K.A."/>
            <person name="Tang H."/>
            <person name="Rombauts S."/>
            <person name="Zhao P.X."/>
            <person name="Zhou P."/>
            <person name="Barbe V."/>
            <person name="Bardou P."/>
            <person name="Bechner M."/>
            <person name="Bellec A."/>
            <person name="Berger A."/>
            <person name="Berges H."/>
            <person name="Bidwell S."/>
            <person name="Bisseling T."/>
            <person name="Choisne N."/>
            <person name="Couloux A."/>
            <person name="Denny R."/>
            <person name="Deshpande S."/>
            <person name="Dai X."/>
            <person name="Doyle J.J."/>
            <person name="Dudez A.M."/>
            <person name="Farmer A.D."/>
            <person name="Fouteau S."/>
            <person name="Franken C."/>
            <person name="Gibelin C."/>
            <person name="Gish J."/>
            <person name="Goldstein S."/>
            <person name="Gonzalez A.J."/>
            <person name="Green P.J."/>
            <person name="Hallab A."/>
            <person name="Hartog M."/>
            <person name="Hua A."/>
            <person name="Humphray S.J."/>
            <person name="Jeong D.H."/>
            <person name="Jing Y."/>
            <person name="Jocker A."/>
            <person name="Kenton S.M."/>
            <person name="Kim D.J."/>
            <person name="Klee K."/>
            <person name="Lai H."/>
            <person name="Lang C."/>
            <person name="Lin S."/>
            <person name="Macmil S.L."/>
            <person name="Magdelenat G."/>
            <person name="Matthews L."/>
            <person name="McCorrison J."/>
            <person name="Monaghan E.L."/>
            <person name="Mun J.H."/>
            <person name="Najar F.Z."/>
            <person name="Nicholson C."/>
            <person name="Noirot C."/>
            <person name="O'Bleness M."/>
            <person name="Paule C.R."/>
            <person name="Poulain J."/>
            <person name="Prion F."/>
            <person name="Qin B."/>
            <person name="Qu C."/>
            <person name="Retzel E.F."/>
            <person name="Riddle C."/>
            <person name="Sallet E."/>
            <person name="Samain S."/>
            <person name="Samson N."/>
            <person name="Sanders I."/>
            <person name="Saurat O."/>
            <person name="Scarpelli C."/>
            <person name="Schiex T."/>
            <person name="Segurens B."/>
            <person name="Severin A.J."/>
            <person name="Sherrier D.J."/>
            <person name="Shi R."/>
            <person name="Sims S."/>
            <person name="Singer S.R."/>
            <person name="Sinharoy S."/>
            <person name="Sterck L."/>
            <person name="Viollet A."/>
            <person name="Wang B.B."/>
            <person name="Wang K."/>
            <person name="Wang M."/>
            <person name="Wang X."/>
            <person name="Warfsmann J."/>
            <person name="Weissenbach J."/>
            <person name="White D.D."/>
            <person name="White J.D."/>
            <person name="Wiley G.B."/>
            <person name="Wincker P."/>
            <person name="Xing Y."/>
            <person name="Yang L."/>
            <person name="Yao Z."/>
            <person name="Ying F."/>
            <person name="Zhai J."/>
            <person name="Zhou L."/>
            <person name="Zuber A."/>
            <person name="Denarie J."/>
            <person name="Dixon R.A."/>
            <person name="May G.D."/>
            <person name="Schwartz D.C."/>
            <person name="Rogers J."/>
            <person name="Quetier F."/>
            <person name="Town C.D."/>
            <person name="Roe B.A."/>
        </authorList>
    </citation>
    <scope>NUCLEOTIDE SEQUENCE [LARGE SCALE GENOMIC DNA]</scope>
    <source>
        <strain evidence="3">A17</strain>
        <strain evidence="4 5">cv. Jemalong A17</strain>
    </source>
</reference>
<dbReference type="GO" id="GO:0008146">
    <property type="term" value="F:sulfotransferase activity"/>
    <property type="evidence" value="ECO:0007669"/>
    <property type="project" value="InterPro"/>
</dbReference>
<evidence type="ECO:0000259" key="2">
    <source>
        <dbReference type="Pfam" id="PF00685"/>
    </source>
</evidence>
<dbReference type="HOGENOM" id="CLU_2674895_0_0_1"/>
<dbReference type="EMBL" id="CM001224">
    <property type="protein sequence ID" value="AET02297.1"/>
    <property type="molecule type" value="Genomic_DNA"/>
</dbReference>
<evidence type="ECO:0000313" key="5">
    <source>
        <dbReference type="Proteomes" id="UP000002051"/>
    </source>
</evidence>
<dbReference type="SUPFAM" id="SSF52540">
    <property type="entry name" value="P-loop containing nucleoside triphosphate hydrolases"/>
    <property type="match status" value="1"/>
</dbReference>
<reference evidence="4" key="3">
    <citation type="submission" date="2015-04" db="UniProtKB">
        <authorList>
            <consortium name="EnsemblPlants"/>
        </authorList>
    </citation>
    <scope>IDENTIFICATION</scope>
    <source>
        <strain evidence="4">cv. Jemalong A17</strain>
    </source>
</reference>
<feature type="domain" description="Sulfotransferase" evidence="2">
    <location>
        <begin position="18"/>
        <end position="69"/>
    </location>
</feature>